<evidence type="ECO:0000256" key="10">
    <source>
        <dbReference type="SAM" id="MobiDB-lite"/>
    </source>
</evidence>
<evidence type="ECO:0000259" key="12">
    <source>
        <dbReference type="Pfam" id="PF02096"/>
    </source>
</evidence>
<proteinExistence type="inferred from homology"/>
<feature type="domain" description="Membrane insertase YidC/Oxa/ALB C-terminal" evidence="12">
    <location>
        <begin position="27"/>
        <end position="119"/>
    </location>
</feature>
<keyword evidence="5" id="KW-0653">Protein transport</keyword>
<comment type="similarity">
    <text evidence="9">Belongs to the OXA1/ALB3/YidC family.</text>
</comment>
<dbReference type="InterPro" id="IPR028055">
    <property type="entry name" value="YidC/Oxa/ALB_C"/>
</dbReference>
<reference evidence="13" key="1">
    <citation type="submission" date="2009-01" db="EMBL/GenBank/DDBJ databases">
        <title>Complete sequence of chromosome Cyanothece sp. PCC 7425.</title>
        <authorList>
            <consortium name="US DOE Joint Genome Institute"/>
            <person name="Lucas S."/>
            <person name="Copeland A."/>
            <person name="Lapidus A."/>
            <person name="Glavina del Rio T."/>
            <person name="Dalin E."/>
            <person name="Tice H."/>
            <person name="Bruce D."/>
            <person name="Goodwin L."/>
            <person name="Pitluck S."/>
            <person name="Sims D."/>
            <person name="Meineke L."/>
            <person name="Brettin T."/>
            <person name="Detter J.C."/>
            <person name="Han C."/>
            <person name="Larimer F."/>
            <person name="Land M."/>
            <person name="Hauser L."/>
            <person name="Kyrpides N."/>
            <person name="Ovchinnikova G."/>
            <person name="Liberton M."/>
            <person name="Stoeckel J."/>
            <person name="Banerjee A."/>
            <person name="Singh A."/>
            <person name="Page L."/>
            <person name="Sato H."/>
            <person name="Zhao L."/>
            <person name="Sherman L."/>
            <person name="Pakrasi H."/>
            <person name="Richardson P."/>
        </authorList>
    </citation>
    <scope>NUCLEOTIDE SEQUENCE</scope>
    <source>
        <strain evidence="13">PCC 7425</strain>
    </source>
</reference>
<evidence type="ECO:0000256" key="7">
    <source>
        <dbReference type="ARBA" id="ARBA00023136"/>
    </source>
</evidence>
<feature type="transmembrane region" description="Helical" evidence="11">
    <location>
        <begin position="20"/>
        <end position="45"/>
    </location>
</feature>
<evidence type="ECO:0000256" key="6">
    <source>
        <dbReference type="ARBA" id="ARBA00022989"/>
    </source>
</evidence>
<dbReference type="PANTHER" id="PTHR12428">
    <property type="entry name" value="OXA1"/>
    <property type="match status" value="1"/>
</dbReference>
<evidence type="ECO:0000256" key="9">
    <source>
        <dbReference type="RuleBase" id="RU003945"/>
    </source>
</evidence>
<dbReference type="EMBL" id="CP001344">
    <property type="protein sequence ID" value="ACL47556.1"/>
    <property type="molecule type" value="Genomic_DNA"/>
</dbReference>
<dbReference type="NCBIfam" id="NF002734">
    <property type="entry name" value="PRK02654.1"/>
    <property type="match status" value="1"/>
</dbReference>
<organism evidence="13">
    <name type="scientific">Cyanothece sp. (strain PCC 7425 / ATCC 29141)</name>
    <dbReference type="NCBI Taxonomy" id="395961"/>
    <lineage>
        <taxon>Bacteria</taxon>
        <taxon>Bacillati</taxon>
        <taxon>Cyanobacteriota</taxon>
        <taxon>Cyanophyceae</taxon>
        <taxon>Gomontiellales</taxon>
        <taxon>Cyanothecaceae</taxon>
        <taxon>Cyanothece</taxon>
    </lineage>
</organism>
<keyword evidence="3" id="KW-1003">Cell membrane</keyword>
<protein>
    <submittedName>
        <fullName evidence="13">60 kDa inner membrane insertion protein</fullName>
    </submittedName>
</protein>
<evidence type="ECO:0000256" key="4">
    <source>
        <dbReference type="ARBA" id="ARBA00022692"/>
    </source>
</evidence>
<keyword evidence="7 11" id="KW-0472">Membrane</keyword>
<evidence type="ECO:0000256" key="1">
    <source>
        <dbReference type="ARBA" id="ARBA00004429"/>
    </source>
</evidence>
<dbReference type="OrthoDB" id="9780552at2"/>
<dbReference type="GO" id="GO:0015031">
    <property type="term" value="P:protein transport"/>
    <property type="evidence" value="ECO:0007669"/>
    <property type="project" value="UniProtKB-KW"/>
</dbReference>
<dbReference type="InterPro" id="IPR047196">
    <property type="entry name" value="YidC_ALB_C"/>
</dbReference>
<dbReference type="STRING" id="395961.Cyan7425_5265"/>
<keyword evidence="2" id="KW-0813">Transport</keyword>
<evidence type="ECO:0000256" key="5">
    <source>
        <dbReference type="ARBA" id="ARBA00022927"/>
    </source>
</evidence>
<dbReference type="CDD" id="cd20070">
    <property type="entry name" value="5TM_YidC_Alb3"/>
    <property type="match status" value="1"/>
</dbReference>
<dbReference type="GO" id="GO:0005886">
    <property type="term" value="C:plasma membrane"/>
    <property type="evidence" value="ECO:0007669"/>
    <property type="project" value="UniProtKB-SubCell"/>
</dbReference>
<feature type="region of interest" description="Disordered" evidence="10">
    <location>
        <begin position="370"/>
        <end position="396"/>
    </location>
</feature>
<dbReference type="Pfam" id="PF02096">
    <property type="entry name" value="60KD_IMP"/>
    <property type="match status" value="1"/>
</dbReference>
<comment type="subcellular location">
    <subcellularLocation>
        <location evidence="1">Cell inner membrane</location>
        <topology evidence="1">Multi-pass membrane protein</topology>
    </subcellularLocation>
    <subcellularLocation>
        <location evidence="9">Membrane</location>
        <topology evidence="9">Multi-pass membrane protein</topology>
    </subcellularLocation>
</comment>
<dbReference type="AlphaFoldDB" id="B8HR48"/>
<dbReference type="PANTHER" id="PTHR12428:SF65">
    <property type="entry name" value="CYTOCHROME C OXIDASE ASSEMBLY PROTEIN COX18, MITOCHONDRIAL"/>
    <property type="match status" value="1"/>
</dbReference>
<name>B8HR48_CYAP4</name>
<feature type="transmembrane region" description="Helical" evidence="11">
    <location>
        <begin position="281"/>
        <end position="301"/>
    </location>
</feature>
<dbReference type="HOGENOM" id="CLU_038573_0_0_3"/>
<keyword evidence="8" id="KW-0143">Chaperone</keyword>
<evidence type="ECO:0000313" key="13">
    <source>
        <dbReference type="EMBL" id="ACL47556.1"/>
    </source>
</evidence>
<gene>
    <name evidence="13" type="ordered locus">Cyan7425_5265</name>
</gene>
<keyword evidence="4 9" id="KW-0812">Transmembrane</keyword>
<accession>B8HR48</accession>
<keyword evidence="6 11" id="KW-1133">Transmembrane helix</keyword>
<dbReference type="eggNOG" id="COG0706">
    <property type="taxonomic scope" value="Bacteria"/>
</dbReference>
<evidence type="ECO:0000256" key="11">
    <source>
        <dbReference type="SAM" id="Phobius"/>
    </source>
</evidence>
<evidence type="ECO:0000256" key="3">
    <source>
        <dbReference type="ARBA" id="ARBA00022475"/>
    </source>
</evidence>
<sequence>MDFGIGFLSDNVMLPILDFFYGIVPSYGLAIVALTLVIRLALYPLSAGSIRNMRQMKIVQPMMQKKVKEIQEKYKNDPTGQQQAMSEVYKEFGNPLAGCFPLLLQMPILFALFATLRGSPFSDVNYQVNVQILPREQIEQIQPQVFMTKPQNIYLADGVHQSVLAILPGGNHLAVGQETDLNFQTPQGKPLDALVSDYPDSNLQPHWTVLRGQERVKLDEKGHLVALQPGDVTLQGTVPGIASDKGFLFIDKLGHVGAIDNDLFTTAPDGSKQFNFGAIHLDVLIMILGFGVSLYINQILSGQGSTSNNPQQNTVNQMTPIIFSGMFLFFPLPAGVLLYMLIANIFQTLQTFLILKEPLPENIRKLAEEETKAEELKNRQTLPFEPGRSKKKPSGG</sequence>
<dbReference type="GO" id="GO:0032977">
    <property type="term" value="F:membrane insertase activity"/>
    <property type="evidence" value="ECO:0007669"/>
    <property type="project" value="InterPro"/>
</dbReference>
<dbReference type="NCBIfam" id="TIGR03592">
    <property type="entry name" value="yidC_oxa1_cterm"/>
    <property type="match status" value="1"/>
</dbReference>
<evidence type="ECO:0000256" key="8">
    <source>
        <dbReference type="ARBA" id="ARBA00023186"/>
    </source>
</evidence>
<evidence type="ECO:0000256" key="2">
    <source>
        <dbReference type="ARBA" id="ARBA00022448"/>
    </source>
</evidence>
<dbReference type="GO" id="GO:0051205">
    <property type="term" value="P:protein insertion into membrane"/>
    <property type="evidence" value="ECO:0007669"/>
    <property type="project" value="TreeGrafter"/>
</dbReference>
<dbReference type="InterPro" id="IPR001708">
    <property type="entry name" value="YidC/ALB3/OXA1/COX18"/>
</dbReference>
<dbReference type="KEGG" id="cyn:Cyan7425_5265"/>
<feature type="transmembrane region" description="Helical" evidence="11">
    <location>
        <begin position="321"/>
        <end position="346"/>
    </location>
</feature>